<name>A0ABP4IHJ1_9PSEU</name>
<organism evidence="2 3">
    <name type="scientific">Pseudonocardia kongjuensis</name>
    <dbReference type="NCBI Taxonomy" id="102227"/>
    <lineage>
        <taxon>Bacteria</taxon>
        <taxon>Bacillati</taxon>
        <taxon>Actinomycetota</taxon>
        <taxon>Actinomycetes</taxon>
        <taxon>Pseudonocardiales</taxon>
        <taxon>Pseudonocardiaceae</taxon>
        <taxon>Pseudonocardia</taxon>
    </lineage>
</organism>
<comment type="caution">
    <text evidence="2">The sequence shown here is derived from an EMBL/GenBank/DDBJ whole genome shotgun (WGS) entry which is preliminary data.</text>
</comment>
<dbReference type="InterPro" id="IPR010982">
    <property type="entry name" value="Lambda_DNA-bd_dom_sf"/>
</dbReference>
<dbReference type="Proteomes" id="UP001501414">
    <property type="component" value="Unassembled WGS sequence"/>
</dbReference>
<dbReference type="Gene3D" id="1.10.260.40">
    <property type="entry name" value="lambda repressor-like DNA-binding domains"/>
    <property type="match status" value="1"/>
</dbReference>
<dbReference type="SMART" id="SM00530">
    <property type="entry name" value="HTH_XRE"/>
    <property type="match status" value="1"/>
</dbReference>
<dbReference type="EMBL" id="BAAAJK010000011">
    <property type="protein sequence ID" value="GAA1390638.1"/>
    <property type="molecule type" value="Genomic_DNA"/>
</dbReference>
<gene>
    <name evidence="2" type="ORF">GCM10009613_31680</name>
</gene>
<accession>A0ABP4IHJ1</accession>
<dbReference type="InterPro" id="IPR043917">
    <property type="entry name" value="DUF5753"/>
</dbReference>
<evidence type="ECO:0000313" key="3">
    <source>
        <dbReference type="Proteomes" id="UP001501414"/>
    </source>
</evidence>
<dbReference type="CDD" id="cd00093">
    <property type="entry name" value="HTH_XRE"/>
    <property type="match status" value="1"/>
</dbReference>
<reference evidence="3" key="1">
    <citation type="journal article" date="2019" name="Int. J. Syst. Evol. Microbiol.">
        <title>The Global Catalogue of Microorganisms (GCM) 10K type strain sequencing project: providing services to taxonomists for standard genome sequencing and annotation.</title>
        <authorList>
            <consortium name="The Broad Institute Genomics Platform"/>
            <consortium name="The Broad Institute Genome Sequencing Center for Infectious Disease"/>
            <person name="Wu L."/>
            <person name="Ma J."/>
        </authorList>
    </citation>
    <scope>NUCLEOTIDE SEQUENCE [LARGE SCALE GENOMIC DNA]</scope>
    <source>
        <strain evidence="3">JCM 11896</strain>
    </source>
</reference>
<evidence type="ECO:0000313" key="2">
    <source>
        <dbReference type="EMBL" id="GAA1390638.1"/>
    </source>
</evidence>
<protein>
    <submittedName>
        <fullName evidence="2">Helix-turn-helix transcriptional regulator</fullName>
    </submittedName>
</protein>
<dbReference type="RefSeq" id="WP_344023068.1">
    <property type="nucleotide sequence ID" value="NZ_BAAAJK010000011.1"/>
</dbReference>
<evidence type="ECO:0000259" key="1">
    <source>
        <dbReference type="PROSITE" id="PS50943"/>
    </source>
</evidence>
<dbReference type="Pfam" id="PF13560">
    <property type="entry name" value="HTH_31"/>
    <property type="match status" value="1"/>
</dbReference>
<dbReference type="InterPro" id="IPR001387">
    <property type="entry name" value="Cro/C1-type_HTH"/>
</dbReference>
<proteinExistence type="predicted"/>
<sequence>MTVTHGPVVIRRRLGHVLKRLRSDRNLQLAEVAKRLEISPSKLSRIETGAVEPKYRDVRDLLDIYEAQPEERDRVLDWITEAKSPGWWQLHGVPSDEKLNMLLSLEKESHSKRTYAIAVAGLLQTEAYARSVLGPTQLDMPAEEVDRLVDIRIRRAHVIELDRSDAPPLETHVILDEVALHRVTDPEIAREQVGLLLERMSQPNVTLQILPFSAGWTRASSTFSIFKPRDPTTDWPVVNVESTENDDFYDGEPTITSYEGVWQELLSKALDPDATRKVLLHQLAT</sequence>
<feature type="domain" description="HTH cro/C1-type" evidence="1">
    <location>
        <begin position="18"/>
        <end position="72"/>
    </location>
</feature>
<dbReference type="PROSITE" id="PS50943">
    <property type="entry name" value="HTH_CROC1"/>
    <property type="match status" value="1"/>
</dbReference>
<dbReference type="Pfam" id="PF19054">
    <property type="entry name" value="DUF5753"/>
    <property type="match status" value="1"/>
</dbReference>
<dbReference type="SUPFAM" id="SSF47413">
    <property type="entry name" value="lambda repressor-like DNA-binding domains"/>
    <property type="match status" value="1"/>
</dbReference>
<keyword evidence="3" id="KW-1185">Reference proteome</keyword>